<dbReference type="SUPFAM" id="SSF55797">
    <property type="entry name" value="PR-1-like"/>
    <property type="match status" value="1"/>
</dbReference>
<comment type="similarity">
    <text evidence="2">Belongs to the CRISP family.</text>
</comment>
<dbReference type="GO" id="GO:0005576">
    <property type="term" value="C:extracellular region"/>
    <property type="evidence" value="ECO:0007669"/>
    <property type="project" value="InterPro"/>
</dbReference>
<name>A0A9Q1G127_SYNKA</name>
<evidence type="ECO:0000256" key="6">
    <source>
        <dbReference type="SAM" id="SignalP"/>
    </source>
</evidence>
<evidence type="ECO:0000313" key="9">
    <source>
        <dbReference type="Proteomes" id="UP001152622"/>
    </source>
</evidence>
<keyword evidence="3 6" id="KW-0732">Signal</keyword>
<proteinExistence type="inferred from homology"/>
<evidence type="ECO:0000259" key="7">
    <source>
        <dbReference type="SMART" id="SM00198"/>
    </source>
</evidence>
<keyword evidence="5" id="KW-1133">Transmembrane helix</keyword>
<evidence type="ECO:0000256" key="2">
    <source>
        <dbReference type="ARBA" id="ARBA00009923"/>
    </source>
</evidence>
<dbReference type="InterPro" id="IPR018244">
    <property type="entry name" value="Allrgn_V5/Tpx1_CS"/>
</dbReference>
<feature type="signal peptide" evidence="6">
    <location>
        <begin position="1"/>
        <end position="23"/>
    </location>
</feature>
<dbReference type="PRINTS" id="PR00838">
    <property type="entry name" value="V5ALLERGEN"/>
</dbReference>
<organism evidence="8 9">
    <name type="scientific">Synaphobranchus kaupii</name>
    <name type="common">Kaup's arrowtooth eel</name>
    <dbReference type="NCBI Taxonomy" id="118154"/>
    <lineage>
        <taxon>Eukaryota</taxon>
        <taxon>Metazoa</taxon>
        <taxon>Chordata</taxon>
        <taxon>Craniata</taxon>
        <taxon>Vertebrata</taxon>
        <taxon>Euteleostomi</taxon>
        <taxon>Actinopterygii</taxon>
        <taxon>Neopterygii</taxon>
        <taxon>Teleostei</taxon>
        <taxon>Anguilliformes</taxon>
        <taxon>Synaphobranchidae</taxon>
        <taxon>Synaphobranchus</taxon>
    </lineage>
</organism>
<feature type="chain" id="PRO_5040117358" description="SCP domain-containing protein" evidence="6">
    <location>
        <begin position="24"/>
        <end position="276"/>
    </location>
</feature>
<comment type="caution">
    <text evidence="8">The sequence shown here is derived from an EMBL/GenBank/DDBJ whole genome shotgun (WGS) entry which is preliminary data.</text>
</comment>
<dbReference type="InterPro" id="IPR034121">
    <property type="entry name" value="SCP_GLIPR-1-like"/>
</dbReference>
<dbReference type="AlphaFoldDB" id="A0A9Q1G127"/>
<evidence type="ECO:0000313" key="8">
    <source>
        <dbReference type="EMBL" id="KAJ8373538.1"/>
    </source>
</evidence>
<dbReference type="EMBL" id="JAINUF010000002">
    <property type="protein sequence ID" value="KAJ8373538.1"/>
    <property type="molecule type" value="Genomic_DNA"/>
</dbReference>
<evidence type="ECO:0000256" key="3">
    <source>
        <dbReference type="ARBA" id="ARBA00022729"/>
    </source>
</evidence>
<reference evidence="8" key="1">
    <citation type="journal article" date="2023" name="Science">
        <title>Genome structures resolve the early diversification of teleost fishes.</title>
        <authorList>
            <person name="Parey E."/>
            <person name="Louis A."/>
            <person name="Montfort J."/>
            <person name="Bouchez O."/>
            <person name="Roques C."/>
            <person name="Iampietro C."/>
            <person name="Lluch J."/>
            <person name="Castinel A."/>
            <person name="Donnadieu C."/>
            <person name="Desvignes T."/>
            <person name="Floi Bucao C."/>
            <person name="Jouanno E."/>
            <person name="Wen M."/>
            <person name="Mejri S."/>
            <person name="Dirks R."/>
            <person name="Jansen H."/>
            <person name="Henkel C."/>
            <person name="Chen W.J."/>
            <person name="Zahm M."/>
            <person name="Cabau C."/>
            <person name="Klopp C."/>
            <person name="Thompson A.W."/>
            <person name="Robinson-Rechavi M."/>
            <person name="Braasch I."/>
            <person name="Lecointre G."/>
            <person name="Bobe J."/>
            <person name="Postlethwait J.H."/>
            <person name="Berthelot C."/>
            <person name="Roest Crollius H."/>
            <person name="Guiguen Y."/>
        </authorList>
    </citation>
    <scope>NUCLEOTIDE SEQUENCE</scope>
    <source>
        <strain evidence="8">WJC10195</strain>
    </source>
</reference>
<dbReference type="PANTHER" id="PTHR10334">
    <property type="entry name" value="CYSTEINE-RICH SECRETORY PROTEIN-RELATED"/>
    <property type="match status" value="1"/>
</dbReference>
<dbReference type="Gene3D" id="3.40.33.10">
    <property type="entry name" value="CAP"/>
    <property type="match status" value="1"/>
</dbReference>
<dbReference type="GO" id="GO:0016020">
    <property type="term" value="C:membrane"/>
    <property type="evidence" value="ECO:0007669"/>
    <property type="project" value="UniProtKB-SubCell"/>
</dbReference>
<dbReference type="CDD" id="cd05385">
    <property type="entry name" value="CAP_GLIPR1-like"/>
    <property type="match status" value="1"/>
</dbReference>
<dbReference type="InterPro" id="IPR001283">
    <property type="entry name" value="CRISP-related"/>
</dbReference>
<keyword evidence="9" id="KW-1185">Reference proteome</keyword>
<dbReference type="PROSITE" id="PS01009">
    <property type="entry name" value="CRISP_1"/>
    <property type="match status" value="1"/>
</dbReference>
<dbReference type="InterPro" id="IPR002413">
    <property type="entry name" value="V5_allergen-like"/>
</dbReference>
<accession>A0A9Q1G127</accession>
<feature type="domain" description="SCP" evidence="7">
    <location>
        <begin position="36"/>
        <end position="190"/>
    </location>
</feature>
<protein>
    <recommendedName>
        <fullName evidence="7">SCP domain-containing protein</fullName>
    </recommendedName>
</protein>
<keyword evidence="4 5" id="KW-0472">Membrane</keyword>
<dbReference type="FunFam" id="3.40.33.10:FF:000008">
    <property type="entry name" value="GLI pathogenesis-related 1 (Glioma)"/>
    <property type="match status" value="1"/>
</dbReference>
<dbReference type="Pfam" id="PF00188">
    <property type="entry name" value="CAP"/>
    <property type="match status" value="1"/>
</dbReference>
<comment type="subcellular location">
    <subcellularLocation>
        <location evidence="1">Membrane</location>
    </subcellularLocation>
</comment>
<evidence type="ECO:0000256" key="1">
    <source>
        <dbReference type="ARBA" id="ARBA00004370"/>
    </source>
</evidence>
<dbReference type="InterPro" id="IPR035940">
    <property type="entry name" value="CAP_sf"/>
</dbReference>
<dbReference type="InterPro" id="IPR014044">
    <property type="entry name" value="CAP_dom"/>
</dbReference>
<dbReference type="OrthoDB" id="43654at2759"/>
<feature type="transmembrane region" description="Helical" evidence="5">
    <location>
        <begin position="245"/>
        <end position="269"/>
    </location>
</feature>
<dbReference type="Proteomes" id="UP001152622">
    <property type="component" value="Chromosome 2"/>
</dbReference>
<gene>
    <name evidence="8" type="ORF">SKAU_G00041180</name>
</gene>
<evidence type="ECO:0000256" key="5">
    <source>
        <dbReference type="SAM" id="Phobius"/>
    </source>
</evidence>
<dbReference type="PRINTS" id="PR00837">
    <property type="entry name" value="V5TPXLIKE"/>
</dbReference>
<evidence type="ECO:0000256" key="4">
    <source>
        <dbReference type="ARBA" id="ARBA00023136"/>
    </source>
</evidence>
<sequence>MTRLMTQMLGLLVLIGLIARGRSAEEGKLPDITNQTFIGMCVKAHNSHRSSVNPTASDMRYMTWDEALAKSARAWARSCKFSHNPLLATPRKLHPDFHPVGENIWVGEPVSSFSAEKAVLKWYNEVTDFTYGTLTCNPRKMCGHYTQVVWAKSYKVGCAVQICPNGVEGFSRRKSALFVCNYGEAGNFKGVPPYTNGAACDQCGGGTCEKNLCRDSKRDELKSYSWSPDWDPGASSSASCNAFCLAVLLTRPLSILLIFAGVYGLQVLYPNLFAYE</sequence>
<keyword evidence="5" id="KW-0812">Transmembrane</keyword>
<dbReference type="SMART" id="SM00198">
    <property type="entry name" value="SCP"/>
    <property type="match status" value="1"/>
</dbReference>